<proteinExistence type="predicted"/>
<protein>
    <recommendedName>
        <fullName evidence="2">Holin</fullName>
    </recommendedName>
</protein>
<dbReference type="EMBL" id="MT144215">
    <property type="protein sequence ID" value="QJA50745.1"/>
    <property type="molecule type" value="Genomic_DNA"/>
</dbReference>
<gene>
    <name evidence="1" type="ORF">TM448A01889_0010</name>
</gene>
<name>A0A6H1ZTZ8_9ZZZZ</name>
<dbReference type="AlphaFoldDB" id="A0A6H1ZTZ8"/>
<organism evidence="1">
    <name type="scientific">viral metagenome</name>
    <dbReference type="NCBI Taxonomy" id="1070528"/>
    <lineage>
        <taxon>unclassified sequences</taxon>
        <taxon>metagenomes</taxon>
        <taxon>organismal metagenomes</taxon>
    </lineage>
</organism>
<sequence>MNIKIRPAILLGETVLGVIGTILALSGHWEGAIGVAGIIGTTLNKAFESEEKGV</sequence>
<evidence type="ECO:0008006" key="2">
    <source>
        <dbReference type="Google" id="ProtNLM"/>
    </source>
</evidence>
<evidence type="ECO:0000313" key="1">
    <source>
        <dbReference type="EMBL" id="QJA50745.1"/>
    </source>
</evidence>
<accession>A0A6H1ZTZ8</accession>
<reference evidence="1" key="1">
    <citation type="submission" date="2020-03" db="EMBL/GenBank/DDBJ databases">
        <title>The deep terrestrial virosphere.</title>
        <authorList>
            <person name="Holmfeldt K."/>
            <person name="Nilsson E."/>
            <person name="Simone D."/>
            <person name="Lopez-Fernandez M."/>
            <person name="Wu X."/>
            <person name="de Brujin I."/>
            <person name="Lundin D."/>
            <person name="Andersson A."/>
            <person name="Bertilsson S."/>
            <person name="Dopson M."/>
        </authorList>
    </citation>
    <scope>NUCLEOTIDE SEQUENCE</scope>
    <source>
        <strain evidence="1">TM448A01889</strain>
    </source>
</reference>